<feature type="transmembrane region" description="Helical" evidence="6">
    <location>
        <begin position="55"/>
        <end position="73"/>
    </location>
</feature>
<evidence type="ECO:0000256" key="2">
    <source>
        <dbReference type="ARBA" id="ARBA00005982"/>
    </source>
</evidence>
<evidence type="ECO:0000313" key="8">
    <source>
        <dbReference type="Proteomes" id="UP000236161"/>
    </source>
</evidence>
<keyword evidence="3 6" id="KW-0812">Transmembrane</keyword>
<feature type="transmembrane region" description="Helical" evidence="6">
    <location>
        <begin position="215"/>
        <end position="235"/>
    </location>
</feature>
<dbReference type="Proteomes" id="UP000236161">
    <property type="component" value="Unassembled WGS sequence"/>
</dbReference>
<dbReference type="SUPFAM" id="SSF103473">
    <property type="entry name" value="MFS general substrate transporter"/>
    <property type="match status" value="1"/>
</dbReference>
<dbReference type="AlphaFoldDB" id="A0A2H9ZZ61"/>
<feature type="transmembrane region" description="Helical" evidence="6">
    <location>
        <begin position="374"/>
        <end position="391"/>
    </location>
</feature>
<name>A0A2H9ZZ61_9ASPA</name>
<feature type="transmembrane region" description="Helical" evidence="6">
    <location>
        <begin position="411"/>
        <end position="432"/>
    </location>
</feature>
<dbReference type="InterPro" id="IPR000109">
    <property type="entry name" value="POT_fam"/>
</dbReference>
<feature type="transmembrane region" description="Helical" evidence="6">
    <location>
        <begin position="489"/>
        <end position="514"/>
    </location>
</feature>
<feature type="transmembrane region" description="Helical" evidence="6">
    <location>
        <begin position="111"/>
        <end position="131"/>
    </location>
</feature>
<evidence type="ECO:0000256" key="3">
    <source>
        <dbReference type="ARBA" id="ARBA00022692"/>
    </source>
</evidence>
<feature type="transmembrane region" description="Helical" evidence="6">
    <location>
        <begin position="329"/>
        <end position="354"/>
    </location>
</feature>
<dbReference type="PANTHER" id="PTHR11654">
    <property type="entry name" value="OLIGOPEPTIDE TRANSPORTER-RELATED"/>
    <property type="match status" value="1"/>
</dbReference>
<evidence type="ECO:0000256" key="5">
    <source>
        <dbReference type="ARBA" id="ARBA00023136"/>
    </source>
</evidence>
<dbReference type="PROSITE" id="PS01022">
    <property type="entry name" value="PTR2_1"/>
    <property type="match status" value="1"/>
</dbReference>
<evidence type="ECO:0000256" key="4">
    <source>
        <dbReference type="ARBA" id="ARBA00022989"/>
    </source>
</evidence>
<feature type="transmembrane region" description="Helical" evidence="6">
    <location>
        <begin position="452"/>
        <end position="477"/>
    </location>
</feature>
<dbReference type="OrthoDB" id="8904098at2759"/>
<accession>A0A2H9ZZ61</accession>
<organism evidence="7 8">
    <name type="scientific">Apostasia shenzhenica</name>
    <dbReference type="NCBI Taxonomy" id="1088818"/>
    <lineage>
        <taxon>Eukaryota</taxon>
        <taxon>Viridiplantae</taxon>
        <taxon>Streptophyta</taxon>
        <taxon>Embryophyta</taxon>
        <taxon>Tracheophyta</taxon>
        <taxon>Spermatophyta</taxon>
        <taxon>Magnoliopsida</taxon>
        <taxon>Liliopsida</taxon>
        <taxon>Asparagales</taxon>
        <taxon>Orchidaceae</taxon>
        <taxon>Apostasioideae</taxon>
        <taxon>Apostasia</taxon>
    </lineage>
</organism>
<keyword evidence="8" id="KW-1185">Reference proteome</keyword>
<comment type="subcellular location">
    <subcellularLocation>
        <location evidence="1">Membrane</location>
        <topology evidence="1">Multi-pass membrane protein</topology>
    </subcellularLocation>
</comment>
<dbReference type="InterPro" id="IPR018456">
    <property type="entry name" value="PTR2_symporter_CS"/>
</dbReference>
<feature type="transmembrane region" description="Helical" evidence="6">
    <location>
        <begin position="190"/>
        <end position="209"/>
    </location>
</feature>
<feature type="transmembrane region" description="Helical" evidence="6">
    <location>
        <begin position="534"/>
        <end position="553"/>
    </location>
</feature>
<gene>
    <name evidence="7" type="ORF">AXF42_Ash017487</name>
</gene>
<keyword evidence="4 6" id="KW-1133">Transmembrane helix</keyword>
<feature type="transmembrane region" description="Helical" evidence="6">
    <location>
        <begin position="85"/>
        <end position="105"/>
    </location>
</feature>
<evidence type="ECO:0000313" key="7">
    <source>
        <dbReference type="EMBL" id="PKA48588.1"/>
    </source>
</evidence>
<dbReference type="Gene3D" id="1.20.1250.20">
    <property type="entry name" value="MFS general substrate transporter like domains"/>
    <property type="match status" value="1"/>
</dbReference>
<comment type="similarity">
    <text evidence="2">Belongs to the major facilitator superfamily. Proton-dependent oligopeptide transporter (POT/PTR) (TC 2.A.17) family.</text>
</comment>
<dbReference type="EMBL" id="KZ452313">
    <property type="protein sequence ID" value="PKA48588.1"/>
    <property type="molecule type" value="Genomic_DNA"/>
</dbReference>
<protein>
    <submittedName>
        <fullName evidence="7">Peptide/nitrate transporter</fullName>
    </submittedName>
</protein>
<dbReference type="GO" id="GO:0006857">
    <property type="term" value="P:oligopeptide transport"/>
    <property type="evidence" value="ECO:0007669"/>
    <property type="project" value="InterPro"/>
</dbReference>
<sequence>MENVRALRDAKLEDAKDIWVHDSSRDYKGRTPLRASTGVWRASLFIIAIELSERLSYFGLATNLIIYLTKVLHYEVKVAAKIVNYWLGVTTIMALAGGFVADAYIGRFSTVFLSSIVYIGGLTLLTTSQLVPPLKPVNSLRVHKVVFFTAIYLISVATAGHKPCLESFGADQFDDNHPVERRKKMSYFNWWNLGLCSGLLLGVTVIVYVEDNVGWAFAGIILAAVMVLSILVFILGRPVYRFRVPEGSPLTPLLQSLVTAISKRNLPLPTNTDELYEVPLTEKTGKRYLCHTDKLRFLDRAAIIDAAGGERWINSWRLSSVTQVEELKLVVSLVPIWLTTLPFGICVAQTSTFFIKQGSIMNRKLAGNFEIPPASIYALGAIAMIVSVASYEKLLVPLLRRVTGNERGISILQRIGTGMAVTVFAMATAAVVEEKRLREAAGNSGELAMSVFWLIPQFMILGLGDGFTIVGLQEYFYDQMPDSMRSLGIALYLSAMGAASFTSSLLITAVDHLTERTRGKSWFAKDLNESRLDLFYWLLTAVNGVNICVYAYVASGYSYKKVKSRVGITNSPETEGAEAIVEQ</sequence>
<dbReference type="InterPro" id="IPR036259">
    <property type="entry name" value="MFS_trans_sf"/>
</dbReference>
<dbReference type="GO" id="GO:0016020">
    <property type="term" value="C:membrane"/>
    <property type="evidence" value="ECO:0007669"/>
    <property type="project" value="UniProtKB-SubCell"/>
</dbReference>
<dbReference type="Pfam" id="PF00854">
    <property type="entry name" value="PTR2"/>
    <property type="match status" value="1"/>
</dbReference>
<evidence type="ECO:0000256" key="1">
    <source>
        <dbReference type="ARBA" id="ARBA00004141"/>
    </source>
</evidence>
<dbReference type="GO" id="GO:0022857">
    <property type="term" value="F:transmembrane transporter activity"/>
    <property type="evidence" value="ECO:0007669"/>
    <property type="project" value="InterPro"/>
</dbReference>
<evidence type="ECO:0000256" key="6">
    <source>
        <dbReference type="SAM" id="Phobius"/>
    </source>
</evidence>
<keyword evidence="5 6" id="KW-0472">Membrane</keyword>
<proteinExistence type="inferred from homology"/>
<reference evidence="7 8" key="1">
    <citation type="journal article" date="2017" name="Nature">
        <title>The Apostasia genome and the evolution of orchids.</title>
        <authorList>
            <person name="Zhang G.Q."/>
            <person name="Liu K.W."/>
            <person name="Li Z."/>
            <person name="Lohaus R."/>
            <person name="Hsiao Y.Y."/>
            <person name="Niu S.C."/>
            <person name="Wang J.Y."/>
            <person name="Lin Y.C."/>
            <person name="Xu Q."/>
            <person name="Chen L.J."/>
            <person name="Yoshida K."/>
            <person name="Fujiwara S."/>
            <person name="Wang Z.W."/>
            <person name="Zhang Y.Q."/>
            <person name="Mitsuda N."/>
            <person name="Wang M."/>
            <person name="Liu G.H."/>
            <person name="Pecoraro L."/>
            <person name="Huang H.X."/>
            <person name="Xiao X.J."/>
            <person name="Lin M."/>
            <person name="Wu X.Y."/>
            <person name="Wu W.L."/>
            <person name="Chen Y.Y."/>
            <person name="Chang S.B."/>
            <person name="Sakamoto S."/>
            <person name="Ohme-Takagi M."/>
            <person name="Yagi M."/>
            <person name="Zeng S.J."/>
            <person name="Shen C.Y."/>
            <person name="Yeh C.M."/>
            <person name="Luo Y.B."/>
            <person name="Tsai W.C."/>
            <person name="Van de Peer Y."/>
            <person name="Liu Z.J."/>
        </authorList>
    </citation>
    <scope>NUCLEOTIDE SEQUENCE [LARGE SCALE GENOMIC DNA]</scope>
    <source>
        <strain evidence="8">cv. Shenzhen</strain>
        <tissue evidence="7">Stem</tissue>
    </source>
</reference>